<dbReference type="Pfam" id="PF04397">
    <property type="entry name" value="LytTR"/>
    <property type="match status" value="1"/>
</dbReference>
<keyword evidence="4" id="KW-1185">Reference proteome</keyword>
<keyword evidence="1" id="KW-0812">Transmembrane</keyword>
<organism evidence="3 4">
    <name type="scientific">Salmonirosea aquatica</name>
    <dbReference type="NCBI Taxonomy" id="2654236"/>
    <lineage>
        <taxon>Bacteria</taxon>
        <taxon>Pseudomonadati</taxon>
        <taxon>Bacteroidota</taxon>
        <taxon>Cytophagia</taxon>
        <taxon>Cytophagales</taxon>
        <taxon>Spirosomataceae</taxon>
        <taxon>Salmonirosea</taxon>
    </lineage>
</organism>
<gene>
    <name evidence="3" type="ORF">GBK04_06025</name>
</gene>
<dbReference type="SMART" id="SM00850">
    <property type="entry name" value="LytTR"/>
    <property type="match status" value="1"/>
</dbReference>
<proteinExistence type="predicted"/>
<dbReference type="EMBL" id="WHLY01000002">
    <property type="protein sequence ID" value="MPR32925.1"/>
    <property type="molecule type" value="Genomic_DNA"/>
</dbReference>
<keyword evidence="1" id="KW-0472">Membrane</keyword>
<dbReference type="GO" id="GO:0003677">
    <property type="term" value="F:DNA binding"/>
    <property type="evidence" value="ECO:0007669"/>
    <property type="project" value="InterPro"/>
</dbReference>
<feature type="transmembrane region" description="Helical" evidence="1">
    <location>
        <begin position="126"/>
        <end position="144"/>
    </location>
</feature>
<dbReference type="PANTHER" id="PTHR37299">
    <property type="entry name" value="TRANSCRIPTIONAL REGULATOR-RELATED"/>
    <property type="match status" value="1"/>
</dbReference>
<comment type="caution">
    <text evidence="3">The sequence shown here is derived from an EMBL/GenBank/DDBJ whole genome shotgun (WGS) entry which is preliminary data.</text>
</comment>
<dbReference type="InterPro" id="IPR046947">
    <property type="entry name" value="LytR-like"/>
</dbReference>
<keyword evidence="1" id="KW-1133">Transmembrane helix</keyword>
<dbReference type="GO" id="GO:0000156">
    <property type="term" value="F:phosphorelay response regulator activity"/>
    <property type="evidence" value="ECO:0007669"/>
    <property type="project" value="InterPro"/>
</dbReference>
<accession>A0A7C9F2P2</accession>
<dbReference type="Gene3D" id="2.40.50.1020">
    <property type="entry name" value="LytTr DNA-binding domain"/>
    <property type="match status" value="1"/>
</dbReference>
<evidence type="ECO:0000256" key="1">
    <source>
        <dbReference type="SAM" id="Phobius"/>
    </source>
</evidence>
<feature type="transmembrane region" description="Helical" evidence="1">
    <location>
        <begin position="12"/>
        <end position="29"/>
    </location>
</feature>
<feature type="transmembrane region" description="Helical" evidence="1">
    <location>
        <begin position="82"/>
        <end position="106"/>
    </location>
</feature>
<reference evidence="3 4" key="1">
    <citation type="submission" date="2019-10" db="EMBL/GenBank/DDBJ databases">
        <title>Draft Genome Sequence of Cytophagaceae sp. SJW1-29.</title>
        <authorList>
            <person name="Choi A."/>
        </authorList>
    </citation>
    <scope>NUCLEOTIDE SEQUENCE [LARGE SCALE GENOMIC DNA]</scope>
    <source>
        <strain evidence="3 4">SJW1-29</strain>
    </source>
</reference>
<name>A0A7C9F2P2_9BACT</name>
<evidence type="ECO:0000313" key="3">
    <source>
        <dbReference type="EMBL" id="MPR32925.1"/>
    </source>
</evidence>
<evidence type="ECO:0000313" key="4">
    <source>
        <dbReference type="Proteomes" id="UP000479293"/>
    </source>
</evidence>
<dbReference type="AlphaFoldDB" id="A0A7C9F2P2"/>
<dbReference type="InterPro" id="IPR007492">
    <property type="entry name" value="LytTR_DNA-bd_dom"/>
</dbReference>
<dbReference type="PANTHER" id="PTHR37299:SF1">
    <property type="entry name" value="STAGE 0 SPORULATION PROTEIN A HOMOLOG"/>
    <property type="match status" value="1"/>
</dbReference>
<sequence>MKITAFTFQHRPARIILPVFWLGVAVLATGQDALFAFLKDTSFYWSESLLYKVYWLLFIPLTVFIGLVARRFPVERLLARNLLTHALLAVSTSLIQILLFSALMAVLSEVVLGYPFPFQGVLRKSLAEDFFTGIVMYCLLLLLTSRFTEKHPHQLPPVGVGNQSNQDSGVEYLSVFLVKDGAKTLRLAVESIDWIGSEDSYTVLHRGSQKWLYSESLTRLENQLNPDDFIRIHRSCIVNIHRVRQATSRLTGDYDVYLDNGATVRLSRHYVKAARGRLI</sequence>
<protein>
    <recommendedName>
        <fullName evidence="2">HTH LytTR-type domain-containing protein</fullName>
    </recommendedName>
</protein>
<feature type="transmembrane region" description="Helical" evidence="1">
    <location>
        <begin position="49"/>
        <end position="70"/>
    </location>
</feature>
<dbReference type="PROSITE" id="PS50930">
    <property type="entry name" value="HTH_LYTTR"/>
    <property type="match status" value="1"/>
</dbReference>
<dbReference type="RefSeq" id="WP_152757777.1">
    <property type="nucleotide sequence ID" value="NZ_WHLY01000002.1"/>
</dbReference>
<dbReference type="Proteomes" id="UP000479293">
    <property type="component" value="Unassembled WGS sequence"/>
</dbReference>
<evidence type="ECO:0000259" key="2">
    <source>
        <dbReference type="PROSITE" id="PS50930"/>
    </source>
</evidence>
<feature type="domain" description="HTH LytTR-type" evidence="2">
    <location>
        <begin position="176"/>
        <end position="279"/>
    </location>
</feature>